<accession>A0ABP5CN42</accession>
<dbReference type="EMBL" id="BAAAQM010000011">
    <property type="protein sequence ID" value="GAA1966417.1"/>
    <property type="molecule type" value="Genomic_DNA"/>
</dbReference>
<protein>
    <submittedName>
        <fullName evidence="1">Uncharacterized protein</fullName>
    </submittedName>
</protein>
<name>A0ABP5CN42_9ACTN</name>
<keyword evidence="2" id="KW-1185">Reference proteome</keyword>
<evidence type="ECO:0000313" key="2">
    <source>
        <dbReference type="Proteomes" id="UP001499854"/>
    </source>
</evidence>
<dbReference type="Proteomes" id="UP001499854">
    <property type="component" value="Unassembled WGS sequence"/>
</dbReference>
<comment type="caution">
    <text evidence="1">The sequence shown here is derived from an EMBL/GenBank/DDBJ whole genome shotgun (WGS) entry which is preliminary data.</text>
</comment>
<dbReference type="RefSeq" id="WP_344657151.1">
    <property type="nucleotide sequence ID" value="NZ_BAAAQM010000011.1"/>
</dbReference>
<reference evidence="2" key="1">
    <citation type="journal article" date="2019" name="Int. J. Syst. Evol. Microbiol.">
        <title>The Global Catalogue of Microorganisms (GCM) 10K type strain sequencing project: providing services to taxonomists for standard genome sequencing and annotation.</title>
        <authorList>
            <consortium name="The Broad Institute Genomics Platform"/>
            <consortium name="The Broad Institute Genome Sequencing Center for Infectious Disease"/>
            <person name="Wu L."/>
            <person name="Ma J."/>
        </authorList>
    </citation>
    <scope>NUCLEOTIDE SEQUENCE [LARGE SCALE GENOMIC DNA]</scope>
    <source>
        <strain evidence="2">JCM 16013</strain>
    </source>
</reference>
<proteinExistence type="predicted"/>
<organism evidence="1 2">
    <name type="scientific">Catenulispora subtropica</name>
    <dbReference type="NCBI Taxonomy" id="450798"/>
    <lineage>
        <taxon>Bacteria</taxon>
        <taxon>Bacillati</taxon>
        <taxon>Actinomycetota</taxon>
        <taxon>Actinomycetes</taxon>
        <taxon>Catenulisporales</taxon>
        <taxon>Catenulisporaceae</taxon>
        <taxon>Catenulispora</taxon>
    </lineage>
</organism>
<evidence type="ECO:0000313" key="1">
    <source>
        <dbReference type="EMBL" id="GAA1966417.1"/>
    </source>
</evidence>
<gene>
    <name evidence="1" type="ORF">GCM10009838_25210</name>
</gene>
<sequence>MIDIDDNDACIAPSGDTPLDHLRHAFAALLADPTGPALPGKELGFGLPERDIPLAELKDLLMSAATAAGAKRAIWAAVVDRCQAKQQEWIFVATGLAYPGLAGLGLRICRARPGEADDIQGELLAEFVEALYAIDTADPDIADVAGWLCFRAVNASFKAREALDVSEVVITHKVPESAAPSLQVGHPDVVLSRAVRLGVLEAKEADMIARLFLEDQPAGKVARDMMPRDKVGANRTKTRGVSQATFYRYRDEVTAKLAAAIESGVLRSF</sequence>